<dbReference type="Gene3D" id="2.70.150.10">
    <property type="entry name" value="Calcium-transporting ATPase, cytoplasmic transduction domain A"/>
    <property type="match status" value="1"/>
</dbReference>
<evidence type="ECO:0000256" key="1">
    <source>
        <dbReference type="ARBA" id="ARBA00004141"/>
    </source>
</evidence>
<keyword evidence="10 16" id="KW-0472">Membrane</keyword>
<dbReference type="NCBIfam" id="TIGR01494">
    <property type="entry name" value="ATPase_P-type"/>
    <property type="match status" value="1"/>
</dbReference>
<evidence type="ECO:0000256" key="2">
    <source>
        <dbReference type="ARBA" id="ARBA00008109"/>
    </source>
</evidence>
<feature type="region of interest" description="Disordered" evidence="17">
    <location>
        <begin position="734"/>
        <end position="825"/>
    </location>
</feature>
<feature type="binding site" evidence="14">
    <location>
        <position position="1120"/>
    </location>
    <ligand>
        <name>ATP</name>
        <dbReference type="ChEBI" id="CHEBI:30616"/>
    </ligand>
</feature>
<evidence type="ECO:0000256" key="7">
    <source>
        <dbReference type="ARBA" id="ARBA00022842"/>
    </source>
</evidence>
<feature type="region of interest" description="Disordered" evidence="17">
    <location>
        <begin position="1710"/>
        <end position="1743"/>
    </location>
</feature>
<evidence type="ECO:0000256" key="11">
    <source>
        <dbReference type="ARBA" id="ARBA00034036"/>
    </source>
</evidence>
<dbReference type="PANTHER" id="PTHR24092">
    <property type="entry name" value="PROBABLE PHOSPHOLIPID-TRANSPORTING ATPASE"/>
    <property type="match status" value="1"/>
</dbReference>
<feature type="compositionally biased region" description="Low complexity" evidence="17">
    <location>
        <begin position="814"/>
        <end position="825"/>
    </location>
</feature>
<feature type="domain" description="P-type ATPase N-terminal" evidence="18">
    <location>
        <begin position="277"/>
        <end position="335"/>
    </location>
</feature>
<feature type="binding site" evidence="14">
    <location>
        <position position="1203"/>
    </location>
    <ligand>
        <name>ATP</name>
        <dbReference type="ChEBI" id="CHEBI:30616"/>
    </ligand>
</feature>
<keyword evidence="6 14" id="KW-0067">ATP-binding</keyword>
<feature type="region of interest" description="Disordered" evidence="17">
    <location>
        <begin position="1653"/>
        <end position="1687"/>
    </location>
</feature>
<feature type="transmembrane region" description="Helical" evidence="16">
    <location>
        <begin position="590"/>
        <end position="611"/>
    </location>
</feature>
<feature type="compositionally biased region" description="Polar residues" evidence="17">
    <location>
        <begin position="41"/>
        <end position="51"/>
    </location>
</feature>
<feature type="binding site" evidence="14">
    <location>
        <position position="1202"/>
    </location>
    <ligand>
        <name>ATP</name>
        <dbReference type="ChEBI" id="CHEBI:30616"/>
    </ligand>
</feature>
<evidence type="ECO:0000256" key="9">
    <source>
        <dbReference type="ARBA" id="ARBA00022989"/>
    </source>
</evidence>
<evidence type="ECO:0000256" key="17">
    <source>
        <dbReference type="SAM" id="MobiDB-lite"/>
    </source>
</evidence>
<dbReference type="SUPFAM" id="SSF81665">
    <property type="entry name" value="Calcium ATPase, transmembrane domain M"/>
    <property type="match status" value="1"/>
</dbReference>
<evidence type="ECO:0000256" key="15">
    <source>
        <dbReference type="PIRSR" id="PIRSR606539-3"/>
    </source>
</evidence>
<dbReference type="InterPro" id="IPR008250">
    <property type="entry name" value="ATPase_P-typ_transduc_dom_A_sf"/>
</dbReference>
<feature type="region of interest" description="Disordered" evidence="17">
    <location>
        <begin position="104"/>
        <end position="210"/>
    </location>
</feature>
<dbReference type="Pfam" id="PF16209">
    <property type="entry name" value="PhoLip_ATPase_N"/>
    <property type="match status" value="1"/>
</dbReference>
<dbReference type="EC" id="7.6.2.1" evidence="16"/>
<sequence length="1770" mass="198012">MAGHVPKINLGKSNLEETNENRTETHGIAKPVKTRKRGFSFRTQVSPQKQEPGTGRSRASSIRSIRSTQSLLPHTRLHQGSSSSSSMSKSTIDASSVAQVLKSTQPGFSKQENGENIELRKVDQTYNPGDWTGFRNTDDSNEEDAHSLVGAQTSSDSMTGSGSGNGSGSGSWSNSNKRETRSPNFGLLNSHMTNDSTMDLGHEPSYDLKSGKTVKKKQIVRKLNLLHSLINILLGRSEPLPSLGGRQIPITVNIGRVATEFATTRDRHGNYQLVDERKGSPYLNNTITSSKYTVFSFLPRQLFAQFSKLANCYFFIVAIMQLVPSWSTTGTTTTIIPLAVFMSISIAREGWDDLRRHRLDKLENDHMTSVVSEGTTEVPMKPYKDHLASRMSRSMSASRVNASDSSDGSDHDSSAANSFMNEDLMADEGIIVKRTRWRDLKVGQIVKLSCNEWVPADIVLLTSNNPLGETFVETMALDGETNLKSRMPNTELHNLANNVKSLYGLQARVRSEDPNLDLYNFEGSLNLADSTTHESRKFPLGPENVIYRGSIIRNTKCCMGIVIFTGEETKIRMNAIKRPRIKAPKMQKTINHIVIFMVFVVICLSAFSMMGERLLYHDYDKKNWYIYQEDAGVAATLMGYIIMLNTLIPLSLYVTTEIIKVMQLVLLQWDIDMYDPDSNTPAEARTATILEELGQVSYIFSDKTGTLTDNMMLFRKLSVGGVAWDHDVNERLQKEAESAENAENAGGEEGDDTKSDAGLFRPPNALSKLRLSSPRPSEEVLGRGSVTFAGRPSMASLTRGNIKKSGVVPSRKLSTASTKSRGSASSSLKSSVDLIQYIQTHPQTLYARKAKMFLLSMALCHTCLPKKVGENGGQSSSESGNEEEEDEDGAIEYQASSPDELALVQAASDMGFVFFSRKRDNVTLKLYPNGFDKDPAYEEYKILDVVDFSSSRKRMSVIVKFPNNRIYVLCKGADNVIMKRLQARHIAEAKKEQLSKSITERKQMEADLVLSNRSMDIASANGGRMSGMSKPRVSSMSFSPPSPFASSGPKLSISSLTDNENENREVQQVLEQSRRSMNLQQRQKFKESSYIPSDKLLVNEEFVIERTLQHVDEFSSDGLRTLLYACKPITQAEFNTWEAKYGAAKMAVKNRSKKVEETGGEIEESGFSLLGCTAIEDKLQAGVPETIEKLRRAGLKMWMLTGDKRETAINIGYSCKLIKDYSKVVILSTEKNTISELSTIMNAAEIELDEGNVAHCVVVIDGATLSAIDEDMTIMSVFISLGVKADSVICCRASPSQKASLVGRVRNLKKGEVTLAIGDGANDIAMIQNADVGVGITGKEGLQAARVSDYSIARFRFLQKLLFVHGRYNYVRTSKFVLCTFYKELMFYLTQFLYQRYTLYTGSSLYEPWSLSMYNTLFTSLPVMFVGMFDMDLCSSTLIAVPELYAIGREGQAFSLKVFLQWIILSASQSVTLFFTMVYIYGFNATMDNTTYPLGNVIYTAIVFLVSTKCCLIETHNISKVPVIAWVISVGGWLTWLILLVGLNLNRLPKIFYVRYGLLYHFGRDPTFWASILALIFVGLFMDVIYHFLRGWLHPTDTDIFQQLEQDPNVRQKLELLSYGSLKQGWCWLHQDQLEENTIKRWPKSRRVAHEVSSFMRKGSAHTSKATRKRRDMMVDPQKPLPQSPKAVTVHATERYNDVMLPSGKIVRIRKQQKDSYGGGDTVGSRRPRSRSKITGMFTRNKNKNSIVEETEEVNIDEVLQRRMKDLEEQ</sequence>
<feature type="domain" description="P-type ATPase C-terminal" evidence="19">
    <location>
        <begin position="1345"/>
        <end position="1596"/>
    </location>
</feature>
<organism evidence="20 21">
    <name type="scientific">Dekkera bruxellensis</name>
    <name type="common">Brettanomyces custersii</name>
    <dbReference type="NCBI Taxonomy" id="5007"/>
    <lineage>
        <taxon>Eukaryota</taxon>
        <taxon>Fungi</taxon>
        <taxon>Dikarya</taxon>
        <taxon>Ascomycota</taxon>
        <taxon>Saccharomycotina</taxon>
        <taxon>Pichiomycetes</taxon>
        <taxon>Pichiales</taxon>
        <taxon>Pichiaceae</taxon>
        <taxon>Brettanomyces</taxon>
    </lineage>
</organism>
<dbReference type="PANTHER" id="PTHR24092:SF174">
    <property type="entry name" value="PHOSPHOLIPID-TRANSPORTING ATPASE DNF3-RELATED"/>
    <property type="match status" value="1"/>
</dbReference>
<gene>
    <name evidence="20" type="primary">DNF3</name>
    <name evidence="20" type="ORF">DEBR0S6_02080G</name>
</gene>
<comment type="catalytic activity">
    <reaction evidence="11 16">
        <text>ATP + H2O + phospholipidSide 1 = ADP + phosphate + phospholipidSide 2.</text>
        <dbReference type="EC" id="7.6.2.1"/>
    </reaction>
</comment>
<feature type="compositionally biased region" description="Low complexity" evidence="17">
    <location>
        <begin position="766"/>
        <end position="775"/>
    </location>
</feature>
<dbReference type="Pfam" id="PF00702">
    <property type="entry name" value="Hydrolase"/>
    <property type="match status" value="1"/>
</dbReference>
<feature type="transmembrane region" description="Helical" evidence="16">
    <location>
        <begin position="631"/>
        <end position="654"/>
    </location>
</feature>
<feature type="binding site" evidence="15">
    <location>
        <position position="702"/>
    </location>
    <ligand>
        <name>Mg(2+)</name>
        <dbReference type="ChEBI" id="CHEBI:18420"/>
    </ligand>
</feature>
<feature type="binding site" evidence="15">
    <location>
        <position position="1323"/>
    </location>
    <ligand>
        <name>Mg(2+)</name>
        <dbReference type="ChEBI" id="CHEBI:18420"/>
    </ligand>
</feature>
<feature type="binding site" evidence="14">
    <location>
        <position position="703"/>
    </location>
    <ligand>
        <name>ATP</name>
        <dbReference type="ChEBI" id="CHEBI:30616"/>
    </ligand>
</feature>
<feature type="binding site" evidence="14">
    <location>
        <position position="1298"/>
    </location>
    <ligand>
        <name>ATP</name>
        <dbReference type="ChEBI" id="CHEBI:30616"/>
    </ligand>
</feature>
<dbReference type="GO" id="GO:0005802">
    <property type="term" value="C:trans-Golgi network"/>
    <property type="evidence" value="ECO:0007669"/>
    <property type="project" value="TreeGrafter"/>
</dbReference>
<dbReference type="GO" id="GO:0006892">
    <property type="term" value="P:post-Golgi vesicle-mediated transport"/>
    <property type="evidence" value="ECO:0007669"/>
    <property type="project" value="TreeGrafter"/>
</dbReference>
<feature type="region of interest" description="Disordered" evidence="17">
    <location>
        <begin position="868"/>
        <end position="890"/>
    </location>
</feature>
<dbReference type="InterPro" id="IPR001757">
    <property type="entry name" value="P_typ_ATPase"/>
</dbReference>
<feature type="binding site" evidence="14">
    <location>
        <position position="702"/>
    </location>
    <ligand>
        <name>ATP</name>
        <dbReference type="ChEBI" id="CHEBI:30616"/>
    </ligand>
</feature>
<dbReference type="Proteomes" id="UP000478008">
    <property type="component" value="Unassembled WGS sequence"/>
</dbReference>
<dbReference type="Gene3D" id="3.40.50.1000">
    <property type="entry name" value="HAD superfamily/HAD-like"/>
    <property type="match status" value="1"/>
</dbReference>
<keyword evidence="7 15" id="KW-0460">Magnesium</keyword>
<feature type="transmembrane region" description="Helical" evidence="16">
    <location>
        <begin position="1494"/>
        <end position="1512"/>
    </location>
</feature>
<dbReference type="GO" id="GO:0016887">
    <property type="term" value="F:ATP hydrolysis activity"/>
    <property type="evidence" value="ECO:0007669"/>
    <property type="project" value="InterPro"/>
</dbReference>
<protein>
    <recommendedName>
        <fullName evidence="16">Phospholipid-transporting ATPase</fullName>
        <ecNumber evidence="16">7.6.2.1</ecNumber>
    </recommendedName>
</protein>
<feature type="transmembrane region" description="Helical" evidence="16">
    <location>
        <begin position="1524"/>
        <end position="1548"/>
    </location>
</feature>
<comment type="similarity">
    <text evidence="2 16">Belongs to the cation transport ATPase (P-type) (TC 3.A.3) family. Type IV subfamily.</text>
</comment>
<evidence type="ECO:0000256" key="14">
    <source>
        <dbReference type="PIRSR" id="PIRSR606539-2"/>
    </source>
</evidence>
<feature type="binding site" evidence="15">
    <location>
        <position position="704"/>
    </location>
    <ligand>
        <name>Mg(2+)</name>
        <dbReference type="ChEBI" id="CHEBI:18420"/>
    </ligand>
</feature>
<dbReference type="EMBL" id="CABFWN010000006">
    <property type="protein sequence ID" value="VUG19877.1"/>
    <property type="molecule type" value="Genomic_DNA"/>
</dbReference>
<dbReference type="InterPro" id="IPR036412">
    <property type="entry name" value="HAD-like_sf"/>
</dbReference>
<feature type="binding site" evidence="14">
    <location>
        <position position="1322"/>
    </location>
    <ligand>
        <name>ATP</name>
        <dbReference type="ChEBI" id="CHEBI:30616"/>
    </ligand>
</feature>
<comment type="subcellular location">
    <subcellularLocation>
        <location evidence="1 16">Membrane</location>
        <topology evidence="1 16">Multi-pass membrane protein</topology>
    </subcellularLocation>
</comment>
<dbReference type="PROSITE" id="PS00154">
    <property type="entry name" value="ATPASE_E1_E2"/>
    <property type="match status" value="1"/>
</dbReference>
<dbReference type="InterPro" id="IPR023298">
    <property type="entry name" value="ATPase_P-typ_TM_dom_sf"/>
</dbReference>
<proteinExistence type="inferred from homology"/>
<comment type="catalytic activity">
    <reaction evidence="12">
        <text>a 1,2-diacyl-sn-glycero-3-phosphoethanolamine(out) + ATP + H2O = a 1,2-diacyl-sn-glycero-3-phosphoethanolamine(in) + ADP + phosphate + H(+)</text>
        <dbReference type="Rhea" id="RHEA:66132"/>
        <dbReference type="ChEBI" id="CHEBI:15377"/>
        <dbReference type="ChEBI" id="CHEBI:15378"/>
        <dbReference type="ChEBI" id="CHEBI:30616"/>
        <dbReference type="ChEBI" id="CHEBI:43474"/>
        <dbReference type="ChEBI" id="CHEBI:64612"/>
        <dbReference type="ChEBI" id="CHEBI:456216"/>
    </reaction>
    <physiologicalReaction direction="left-to-right" evidence="12">
        <dbReference type="Rhea" id="RHEA:66133"/>
    </physiologicalReaction>
</comment>
<keyword evidence="4 15" id="KW-0479">Metal-binding</keyword>
<feature type="binding site" evidence="14">
    <location>
        <position position="948"/>
    </location>
    <ligand>
        <name>ATP</name>
        <dbReference type="ChEBI" id="CHEBI:30616"/>
    </ligand>
</feature>
<dbReference type="Pfam" id="PF13246">
    <property type="entry name" value="Cation_ATPase"/>
    <property type="match status" value="1"/>
</dbReference>
<feature type="region of interest" description="Disordered" evidence="17">
    <location>
        <begin position="1"/>
        <end position="91"/>
    </location>
</feature>
<feature type="binding site" evidence="15">
    <location>
        <position position="1319"/>
    </location>
    <ligand>
        <name>Mg(2+)</name>
        <dbReference type="ChEBI" id="CHEBI:18420"/>
    </ligand>
</feature>
<keyword evidence="3 16" id="KW-0812">Transmembrane</keyword>
<evidence type="ECO:0000259" key="19">
    <source>
        <dbReference type="Pfam" id="PF16212"/>
    </source>
</evidence>
<feature type="transmembrane region" description="Helical" evidence="16">
    <location>
        <begin position="1462"/>
        <end position="1482"/>
    </location>
</feature>
<dbReference type="Gene3D" id="3.40.1110.10">
    <property type="entry name" value="Calcium-transporting ATPase, cytoplasmic domain N"/>
    <property type="match status" value="1"/>
</dbReference>
<dbReference type="SUPFAM" id="SSF56784">
    <property type="entry name" value="HAD-like"/>
    <property type="match status" value="1"/>
</dbReference>
<keyword evidence="5 14" id="KW-0547">Nucleotide-binding</keyword>
<keyword evidence="9 16" id="KW-1133">Transmembrane helix</keyword>
<dbReference type="SUPFAM" id="SSF81660">
    <property type="entry name" value="Metal cation-transporting ATPase, ATP-binding domain N"/>
    <property type="match status" value="1"/>
</dbReference>
<feature type="compositionally biased region" description="Low complexity" evidence="17">
    <location>
        <begin position="391"/>
        <end position="406"/>
    </location>
</feature>
<evidence type="ECO:0000256" key="5">
    <source>
        <dbReference type="ARBA" id="ARBA00022741"/>
    </source>
</evidence>
<feature type="binding site" evidence="14">
    <location>
        <position position="704"/>
    </location>
    <ligand>
        <name>ATP</name>
        <dbReference type="ChEBI" id="CHEBI:30616"/>
    </ligand>
</feature>
<evidence type="ECO:0000259" key="18">
    <source>
        <dbReference type="Pfam" id="PF16209"/>
    </source>
</evidence>
<dbReference type="NCBIfam" id="TIGR01652">
    <property type="entry name" value="ATPase-Plipid"/>
    <property type="match status" value="2"/>
</dbReference>
<feature type="compositionally biased region" description="Low complexity" evidence="17">
    <location>
        <begin position="1034"/>
        <end position="1049"/>
    </location>
</feature>
<keyword evidence="8 16" id="KW-1278">Translocase</keyword>
<feature type="binding site" evidence="14">
    <location>
        <position position="1323"/>
    </location>
    <ligand>
        <name>ATP</name>
        <dbReference type="ChEBI" id="CHEBI:30616"/>
    </ligand>
</feature>
<dbReference type="PRINTS" id="PR00119">
    <property type="entry name" value="CATATPASE"/>
</dbReference>
<comment type="cofactor">
    <cofactor evidence="15">
        <name>Mg(2+)</name>
        <dbReference type="ChEBI" id="CHEBI:18420"/>
    </cofactor>
</comment>
<evidence type="ECO:0000256" key="13">
    <source>
        <dbReference type="PIRSR" id="PIRSR606539-1"/>
    </source>
</evidence>
<dbReference type="Pfam" id="PF16212">
    <property type="entry name" value="PhoLip_ATPase_C"/>
    <property type="match status" value="1"/>
</dbReference>
<evidence type="ECO:0000256" key="3">
    <source>
        <dbReference type="ARBA" id="ARBA00022692"/>
    </source>
</evidence>
<evidence type="ECO:0000256" key="4">
    <source>
        <dbReference type="ARBA" id="ARBA00022723"/>
    </source>
</evidence>
<evidence type="ECO:0000313" key="20">
    <source>
        <dbReference type="EMBL" id="VUG19877.1"/>
    </source>
</evidence>
<dbReference type="InterPro" id="IPR018303">
    <property type="entry name" value="ATPase_P-typ_P_site"/>
</dbReference>
<feature type="binding site" evidence="14">
    <location>
        <position position="900"/>
    </location>
    <ligand>
        <name>ATP</name>
        <dbReference type="ChEBI" id="CHEBI:30616"/>
    </ligand>
</feature>
<dbReference type="GO" id="GO:0032456">
    <property type="term" value="P:endocytic recycling"/>
    <property type="evidence" value="ECO:0007669"/>
    <property type="project" value="TreeGrafter"/>
</dbReference>
<feature type="region of interest" description="Disordered" evidence="17">
    <location>
        <begin position="391"/>
        <end position="416"/>
    </location>
</feature>
<dbReference type="SUPFAM" id="SSF81653">
    <property type="entry name" value="Calcium ATPase, transduction domain A"/>
    <property type="match status" value="1"/>
</dbReference>
<dbReference type="GO" id="GO:0005886">
    <property type="term" value="C:plasma membrane"/>
    <property type="evidence" value="ECO:0007669"/>
    <property type="project" value="TreeGrafter"/>
</dbReference>
<evidence type="ECO:0000256" key="10">
    <source>
        <dbReference type="ARBA" id="ARBA00023136"/>
    </source>
</evidence>
<feature type="compositionally biased region" description="Basic and acidic residues" evidence="17">
    <location>
        <begin position="200"/>
        <end position="210"/>
    </location>
</feature>
<evidence type="ECO:0000256" key="6">
    <source>
        <dbReference type="ARBA" id="ARBA00022840"/>
    </source>
</evidence>
<dbReference type="InterPro" id="IPR023299">
    <property type="entry name" value="ATPase_P-typ_cyto_dom_N"/>
</dbReference>
<feature type="compositionally biased region" description="Low complexity" evidence="17">
    <location>
        <begin position="81"/>
        <end position="91"/>
    </location>
</feature>
<feature type="binding site" evidence="14">
    <location>
        <position position="971"/>
    </location>
    <ligand>
        <name>ATP</name>
        <dbReference type="ChEBI" id="CHEBI:30616"/>
    </ligand>
</feature>
<evidence type="ECO:0000256" key="16">
    <source>
        <dbReference type="RuleBase" id="RU362033"/>
    </source>
</evidence>
<evidence type="ECO:0000313" key="21">
    <source>
        <dbReference type="Proteomes" id="UP000478008"/>
    </source>
</evidence>
<reference evidence="20 21" key="1">
    <citation type="submission" date="2019-07" db="EMBL/GenBank/DDBJ databases">
        <authorList>
            <person name="Friedrich A."/>
            <person name="Schacherer J."/>
        </authorList>
    </citation>
    <scope>NUCLEOTIDE SEQUENCE [LARGE SCALE GENOMIC DNA]</scope>
</reference>
<feature type="compositionally biased region" description="Acidic residues" evidence="17">
    <location>
        <begin position="880"/>
        <end position="890"/>
    </location>
</feature>
<feature type="binding site" evidence="14">
    <location>
        <position position="1292"/>
    </location>
    <ligand>
        <name>ATP</name>
        <dbReference type="ChEBI" id="CHEBI:30616"/>
    </ligand>
</feature>
<dbReference type="InterPro" id="IPR032630">
    <property type="entry name" value="P_typ_ATPase_c"/>
</dbReference>
<dbReference type="GO" id="GO:0000287">
    <property type="term" value="F:magnesium ion binding"/>
    <property type="evidence" value="ECO:0007669"/>
    <property type="project" value="UniProtKB-UniRule"/>
</dbReference>
<keyword evidence="21" id="KW-1185">Reference proteome</keyword>
<feature type="compositionally biased region" description="Low complexity" evidence="17">
    <location>
        <begin position="56"/>
        <end position="67"/>
    </location>
</feature>
<feature type="region of interest" description="Disordered" evidence="17">
    <location>
        <begin position="1023"/>
        <end position="1063"/>
    </location>
</feature>
<feature type="transmembrane region" description="Helical" evidence="16">
    <location>
        <begin position="1568"/>
        <end position="1589"/>
    </location>
</feature>
<feature type="binding site" evidence="14">
    <location>
        <position position="1201"/>
    </location>
    <ligand>
        <name>ATP</name>
        <dbReference type="ChEBI" id="CHEBI:30616"/>
    </ligand>
</feature>
<dbReference type="GO" id="GO:0005524">
    <property type="term" value="F:ATP binding"/>
    <property type="evidence" value="ECO:0007669"/>
    <property type="project" value="UniProtKB-UniRule"/>
</dbReference>
<dbReference type="InterPro" id="IPR006539">
    <property type="entry name" value="P-type_ATPase_IV"/>
</dbReference>
<name>A0A7D9CZU6_DEKBR</name>
<dbReference type="GO" id="GO:0140346">
    <property type="term" value="F:phosphatidylserine flippase activity"/>
    <property type="evidence" value="ECO:0007669"/>
    <property type="project" value="UniProtKB-ARBA"/>
</dbReference>
<dbReference type="FunFam" id="3.40.50.1000:FF:000172">
    <property type="entry name" value="Phospholipid-transporting ATPase"/>
    <property type="match status" value="1"/>
</dbReference>
<dbReference type="InterPro" id="IPR023214">
    <property type="entry name" value="HAD_sf"/>
</dbReference>
<evidence type="ECO:0000256" key="12">
    <source>
        <dbReference type="ARBA" id="ARBA00049128"/>
    </source>
</evidence>
<feature type="active site" description="4-aspartylphosphate intermediate" evidence="13">
    <location>
        <position position="702"/>
    </location>
</feature>
<dbReference type="InterPro" id="IPR032631">
    <property type="entry name" value="P-type_ATPase_N"/>
</dbReference>
<evidence type="ECO:0000256" key="8">
    <source>
        <dbReference type="ARBA" id="ARBA00022967"/>
    </source>
</evidence>
<accession>A0A7D9CZU6</accession>